<name>A0A151N9D7_ALLMI</name>
<feature type="domain" description="Cation channel sperm-associated targeting subunit tau C2" evidence="1">
    <location>
        <begin position="34"/>
        <end position="82"/>
    </location>
</feature>
<dbReference type="EMBL" id="AKHW03003682">
    <property type="protein sequence ID" value="KYO33381.1"/>
    <property type="molecule type" value="Genomic_DNA"/>
</dbReference>
<evidence type="ECO:0000259" key="1">
    <source>
        <dbReference type="Pfam" id="PF15729"/>
    </source>
</evidence>
<accession>A0A151N9D7</accession>
<dbReference type="AlphaFoldDB" id="A0A151N9D7"/>
<keyword evidence="3" id="KW-1185">Reference proteome</keyword>
<sequence>MPDSGAKEGNSGLSAFLTSSVESMQRWARLRGKAQVPRQRQDMQNKIILELVEFQSPKEFPKLLGYATVHLYEVIQVVCTLEVEFTFCYGSFGYGYSHQLKQPEPELQKTIKRSMFLRIPPLNDRRDCQSSVITAQFLGYPAFSSPDLCVADGTVEREISSPGVSSKGLGILQNGLKKIPPRNRLEKMKNEYRTLKTWDKKAEYLDELIMKKGPKMTTGQHMAFHFKEMDEKRQKTSGERSRSFSALSVDSELQGEDLFKTETKLKDYSNLSLRISEQVLKTTEKMHHGGSSEYAESDQKLHPLPAVVITSTSTVSQKSLIRNPEENWERTSSVRFKPMDSEYVIAVVPDWEIELGRKPNTEKLSVLEPTKADLIHLEDYPVIHSQEFASGISERARTSPQVSVTSESVPVIILSDPSGKTVKKLQQFPLKEIEYRQPVLSGDKFEPFLRHIGRTQSTVYERKEAGLEAPIFSVLENKLLCADVKEEEDQDPPIGTPSTKKNHLRVPFQDLGMQRETYLIIQIEKI</sequence>
<evidence type="ECO:0000313" key="2">
    <source>
        <dbReference type="EMBL" id="KYO33381.1"/>
    </source>
</evidence>
<comment type="caution">
    <text evidence="2">The sequence shown here is derived from an EMBL/GenBank/DDBJ whole genome shotgun (WGS) entry which is preliminary data.</text>
</comment>
<gene>
    <name evidence="2" type="primary">ALS2CR11</name>
    <name evidence="2" type="ORF">Y1Q_0008610</name>
</gene>
<evidence type="ECO:0000313" key="3">
    <source>
        <dbReference type="Proteomes" id="UP000050525"/>
    </source>
</evidence>
<dbReference type="PANTHER" id="PTHR21665">
    <property type="entry name" value="CATION CHANNEL SPERM-ASSOCIATED TARGETING SUBUNIT TAU"/>
    <property type="match status" value="1"/>
</dbReference>
<protein>
    <submittedName>
        <fullName evidence="2">Amyotrophic lateral sclerosis 2 chromosomal region candidate 11 protein isoform C</fullName>
    </submittedName>
</protein>
<dbReference type="Pfam" id="PF15729">
    <property type="entry name" value="CTSRT"/>
    <property type="match status" value="1"/>
</dbReference>
<dbReference type="PANTHER" id="PTHR21665:SF2">
    <property type="entry name" value="CATION CHANNEL SPERM-ASSOCIATED TARGETING SUBUNIT TAU"/>
    <property type="match status" value="1"/>
</dbReference>
<proteinExistence type="predicted"/>
<dbReference type="Proteomes" id="UP000050525">
    <property type="component" value="Unassembled WGS sequence"/>
</dbReference>
<organism evidence="2 3">
    <name type="scientific">Alligator mississippiensis</name>
    <name type="common">American alligator</name>
    <dbReference type="NCBI Taxonomy" id="8496"/>
    <lineage>
        <taxon>Eukaryota</taxon>
        <taxon>Metazoa</taxon>
        <taxon>Chordata</taxon>
        <taxon>Craniata</taxon>
        <taxon>Vertebrata</taxon>
        <taxon>Euteleostomi</taxon>
        <taxon>Archelosauria</taxon>
        <taxon>Archosauria</taxon>
        <taxon>Crocodylia</taxon>
        <taxon>Alligatoridae</taxon>
        <taxon>Alligatorinae</taxon>
        <taxon>Alligator</taxon>
    </lineage>
</organism>
<reference evidence="2 3" key="1">
    <citation type="journal article" date="2012" name="Genome Biol.">
        <title>Sequencing three crocodilian genomes to illuminate the evolution of archosaurs and amniotes.</title>
        <authorList>
            <person name="St John J.A."/>
            <person name="Braun E.L."/>
            <person name="Isberg S.R."/>
            <person name="Miles L.G."/>
            <person name="Chong A.Y."/>
            <person name="Gongora J."/>
            <person name="Dalzell P."/>
            <person name="Moran C."/>
            <person name="Bed'hom B."/>
            <person name="Abzhanov A."/>
            <person name="Burgess S.C."/>
            <person name="Cooksey A.M."/>
            <person name="Castoe T.A."/>
            <person name="Crawford N.G."/>
            <person name="Densmore L.D."/>
            <person name="Drew J.C."/>
            <person name="Edwards S.V."/>
            <person name="Faircloth B.C."/>
            <person name="Fujita M.K."/>
            <person name="Greenwold M.J."/>
            <person name="Hoffmann F.G."/>
            <person name="Howard J.M."/>
            <person name="Iguchi T."/>
            <person name="Janes D.E."/>
            <person name="Khan S.Y."/>
            <person name="Kohno S."/>
            <person name="de Koning A.J."/>
            <person name="Lance S.L."/>
            <person name="McCarthy F.M."/>
            <person name="McCormack J.E."/>
            <person name="Merchant M.E."/>
            <person name="Peterson D.G."/>
            <person name="Pollock D.D."/>
            <person name="Pourmand N."/>
            <person name="Raney B.J."/>
            <person name="Roessler K.A."/>
            <person name="Sanford J.R."/>
            <person name="Sawyer R.H."/>
            <person name="Schmidt C.J."/>
            <person name="Triplett E.W."/>
            <person name="Tuberville T.D."/>
            <person name="Venegas-Anaya M."/>
            <person name="Howard J.T."/>
            <person name="Jarvis E.D."/>
            <person name="Guillette L.J.Jr."/>
            <person name="Glenn T.C."/>
            <person name="Green R.E."/>
            <person name="Ray D.A."/>
        </authorList>
    </citation>
    <scope>NUCLEOTIDE SEQUENCE [LARGE SCALE GENOMIC DNA]</scope>
    <source>
        <strain evidence="2">KSC_2009_1</strain>
    </source>
</reference>
<dbReference type="InterPro" id="IPR031462">
    <property type="entry name" value="CTSRT"/>
</dbReference>
<dbReference type="InterPro" id="IPR048363">
    <property type="entry name" value="CTSRT_C2"/>
</dbReference>